<sequence length="56" mass="5995">MTYEALMIECNVLLFHCYSTLAFMTAAPLSLCTFAAVVGGDPAPQYCPPALLLSHS</sequence>
<dbReference type="EMBL" id="ML996094">
    <property type="protein sequence ID" value="KAF2148115.1"/>
    <property type="molecule type" value="Genomic_DNA"/>
</dbReference>
<proteinExistence type="predicted"/>
<reference evidence="1" key="1">
    <citation type="journal article" date="2020" name="Stud. Mycol.">
        <title>101 Dothideomycetes genomes: a test case for predicting lifestyles and emergence of pathogens.</title>
        <authorList>
            <person name="Haridas S."/>
            <person name="Albert R."/>
            <person name="Binder M."/>
            <person name="Bloem J."/>
            <person name="Labutti K."/>
            <person name="Salamov A."/>
            <person name="Andreopoulos B."/>
            <person name="Baker S."/>
            <person name="Barry K."/>
            <person name="Bills G."/>
            <person name="Bluhm B."/>
            <person name="Cannon C."/>
            <person name="Castanera R."/>
            <person name="Culley D."/>
            <person name="Daum C."/>
            <person name="Ezra D."/>
            <person name="Gonzalez J."/>
            <person name="Henrissat B."/>
            <person name="Kuo A."/>
            <person name="Liang C."/>
            <person name="Lipzen A."/>
            <person name="Lutzoni F."/>
            <person name="Magnuson J."/>
            <person name="Mondo S."/>
            <person name="Nolan M."/>
            <person name="Ohm R."/>
            <person name="Pangilinan J."/>
            <person name="Park H.-J."/>
            <person name="Ramirez L."/>
            <person name="Alfaro M."/>
            <person name="Sun H."/>
            <person name="Tritt A."/>
            <person name="Yoshinaga Y."/>
            <person name="Zwiers L.-H."/>
            <person name="Turgeon B."/>
            <person name="Goodwin S."/>
            <person name="Spatafora J."/>
            <person name="Crous P."/>
            <person name="Grigoriev I."/>
        </authorList>
    </citation>
    <scope>NUCLEOTIDE SEQUENCE</scope>
    <source>
        <strain evidence="1">CBS 260.36</strain>
    </source>
</reference>
<accession>A0A9P4ITA2</accession>
<dbReference type="AlphaFoldDB" id="A0A9P4ITA2"/>
<protein>
    <submittedName>
        <fullName evidence="1">Uncharacterized protein</fullName>
    </submittedName>
</protein>
<evidence type="ECO:0000313" key="1">
    <source>
        <dbReference type="EMBL" id="KAF2148115.1"/>
    </source>
</evidence>
<keyword evidence="2" id="KW-1185">Reference proteome</keyword>
<comment type="caution">
    <text evidence="1">The sequence shown here is derived from an EMBL/GenBank/DDBJ whole genome shotgun (WGS) entry which is preliminary data.</text>
</comment>
<organism evidence="1 2">
    <name type="scientific">Myriangium duriaei CBS 260.36</name>
    <dbReference type="NCBI Taxonomy" id="1168546"/>
    <lineage>
        <taxon>Eukaryota</taxon>
        <taxon>Fungi</taxon>
        <taxon>Dikarya</taxon>
        <taxon>Ascomycota</taxon>
        <taxon>Pezizomycotina</taxon>
        <taxon>Dothideomycetes</taxon>
        <taxon>Dothideomycetidae</taxon>
        <taxon>Myriangiales</taxon>
        <taxon>Myriangiaceae</taxon>
        <taxon>Myriangium</taxon>
    </lineage>
</organism>
<evidence type="ECO:0000313" key="2">
    <source>
        <dbReference type="Proteomes" id="UP000799439"/>
    </source>
</evidence>
<dbReference type="Proteomes" id="UP000799439">
    <property type="component" value="Unassembled WGS sequence"/>
</dbReference>
<name>A0A9P4ITA2_9PEZI</name>
<gene>
    <name evidence="1" type="ORF">K461DRAFT_283191</name>
</gene>